<evidence type="ECO:0000313" key="2">
    <source>
        <dbReference type="Proteomes" id="UP000198734"/>
    </source>
</evidence>
<organism evidence="1 2">
    <name type="scientific">Psychrobacillus psychrotolerans</name>
    <dbReference type="NCBI Taxonomy" id="126156"/>
    <lineage>
        <taxon>Bacteria</taxon>
        <taxon>Bacillati</taxon>
        <taxon>Bacillota</taxon>
        <taxon>Bacilli</taxon>
        <taxon>Bacillales</taxon>
        <taxon>Bacillaceae</taxon>
        <taxon>Psychrobacillus</taxon>
    </lineage>
</organism>
<evidence type="ECO:0000313" key="1">
    <source>
        <dbReference type="EMBL" id="SFQ60695.1"/>
    </source>
</evidence>
<dbReference type="OrthoDB" id="2970464at2"/>
<dbReference type="PROSITE" id="PS51257">
    <property type="entry name" value="PROKAR_LIPOPROTEIN"/>
    <property type="match status" value="1"/>
</dbReference>
<protein>
    <submittedName>
        <fullName evidence="1">Uncharacterized protein</fullName>
    </submittedName>
</protein>
<keyword evidence="2" id="KW-1185">Reference proteome</keyword>
<name>A0A1I5ZWC0_9BACI</name>
<reference evidence="2" key="1">
    <citation type="submission" date="2016-10" db="EMBL/GenBank/DDBJ databases">
        <authorList>
            <person name="Varghese N."/>
            <person name="Submissions S."/>
        </authorList>
    </citation>
    <scope>NUCLEOTIDE SEQUENCE [LARGE SCALE GENOMIC DNA]</scope>
    <source>
        <strain evidence="2">DSM 11706</strain>
    </source>
</reference>
<proteinExistence type="predicted"/>
<accession>A0A1I5ZWC0</accession>
<sequence>MKSNISLVAFLTSLFLITGCTPSNSLKTNETKKEHVISKVDEKVLKMVDSEEQFSYLTNLSEEELKSYKQFAEEYDTKYLKVFSPENILLIYIHSAVIDDIEAIYALAYMEGESLEFDNFKDKYYKHLNISNMEIALDFRYYDSIQVKQEESNGLFVELLVTYGRFTATTLMELKKENDIWKVVLPNLFNK</sequence>
<dbReference type="RefSeq" id="WP_093537618.1">
    <property type="nucleotide sequence ID" value="NZ_FOXU01000006.1"/>
</dbReference>
<dbReference type="AlphaFoldDB" id="A0A1I5ZWC0"/>
<gene>
    <name evidence="1" type="ORF">SAMN05421670_2926</name>
</gene>
<dbReference type="EMBL" id="FOXU01000006">
    <property type="protein sequence ID" value="SFQ60695.1"/>
    <property type="molecule type" value="Genomic_DNA"/>
</dbReference>
<dbReference type="Proteomes" id="UP000198734">
    <property type="component" value="Unassembled WGS sequence"/>
</dbReference>
<dbReference type="STRING" id="126156.SAMN05421670_2926"/>